<sequence length="111" mass="12378">MLKKILSLTPLVLLYSCANLSSPDVVTDEKIKTQLSIEQNVQPDDIQITDRRSDKNIIYFTANIKGEEKQCQALTYATYIGTSRSVATIDCEHPHFVVKSCNLLLEQTGGC</sequence>
<dbReference type="KEGG" id="pmai:CF386_09075"/>
<dbReference type="Proteomes" id="UP000242175">
    <property type="component" value="Chromosome small"/>
</dbReference>
<dbReference type="EMBL" id="CP022356">
    <property type="protein sequence ID" value="ASK79213.1"/>
    <property type="molecule type" value="Genomic_DNA"/>
</dbReference>
<feature type="signal peptide" evidence="1">
    <location>
        <begin position="1"/>
        <end position="21"/>
    </location>
</feature>
<proteinExistence type="predicted"/>
<accession>A0A220VH02</accession>
<protein>
    <recommendedName>
        <fullName evidence="4">Lipoprotein</fullName>
    </recommendedName>
</protein>
<gene>
    <name evidence="2" type="ORF">CF386_09075</name>
</gene>
<feature type="chain" id="PRO_5012781528" description="Lipoprotein" evidence="1">
    <location>
        <begin position="22"/>
        <end position="111"/>
    </location>
</feature>
<dbReference type="RefSeq" id="WP_089074121.1">
    <property type="nucleotide sequence ID" value="NZ_CBCSAM010000002.1"/>
</dbReference>
<reference evidence="2 3" key="1">
    <citation type="journal article" date="2016" name="Int. J. Syst. Evol. Microbiol.">
        <title>Paraphotobacterium marinum gen. nov., sp. nov., a member of the family Vibrionaceae, isolated from surface seawater.</title>
        <authorList>
            <person name="Huang Z."/>
            <person name="Dong C."/>
            <person name="Shao Z."/>
        </authorList>
    </citation>
    <scope>NUCLEOTIDE SEQUENCE [LARGE SCALE GENOMIC DNA]</scope>
    <source>
        <strain evidence="2 3">NSCS20N07D</strain>
    </source>
</reference>
<keyword evidence="1" id="KW-0732">Signal</keyword>
<evidence type="ECO:0000256" key="1">
    <source>
        <dbReference type="SAM" id="SignalP"/>
    </source>
</evidence>
<keyword evidence="3" id="KW-1185">Reference proteome</keyword>
<dbReference type="PROSITE" id="PS51257">
    <property type="entry name" value="PROKAR_LIPOPROTEIN"/>
    <property type="match status" value="1"/>
</dbReference>
<organism evidence="2 3">
    <name type="scientific">Paraphotobacterium marinum</name>
    <dbReference type="NCBI Taxonomy" id="1755811"/>
    <lineage>
        <taxon>Bacteria</taxon>
        <taxon>Pseudomonadati</taxon>
        <taxon>Pseudomonadota</taxon>
        <taxon>Gammaproteobacteria</taxon>
        <taxon>Vibrionales</taxon>
        <taxon>Vibrionaceae</taxon>
        <taxon>Paraphotobacterium</taxon>
    </lineage>
</organism>
<dbReference type="AlphaFoldDB" id="A0A220VH02"/>
<evidence type="ECO:0008006" key="4">
    <source>
        <dbReference type="Google" id="ProtNLM"/>
    </source>
</evidence>
<name>A0A220VH02_9GAMM</name>
<evidence type="ECO:0000313" key="2">
    <source>
        <dbReference type="EMBL" id="ASK79213.1"/>
    </source>
</evidence>
<evidence type="ECO:0000313" key="3">
    <source>
        <dbReference type="Proteomes" id="UP000242175"/>
    </source>
</evidence>